<proteinExistence type="predicted"/>
<evidence type="ECO:0000313" key="3">
    <source>
        <dbReference type="Proteomes" id="UP000292402"/>
    </source>
</evidence>
<dbReference type="EMBL" id="PDXB01000031">
    <property type="protein sequence ID" value="RYN21705.1"/>
    <property type="molecule type" value="Genomic_DNA"/>
</dbReference>
<name>A0A4Q4MEJ7_9PLEO</name>
<reference evidence="1" key="1">
    <citation type="submission" date="2017-10" db="EMBL/GenBank/DDBJ databases">
        <authorList>
            <person name="Armitage A.D."/>
            <person name="Barbara D.J."/>
            <person name="Woodhall J.W."/>
            <person name="Sreenivasaprasad S."/>
            <person name="Lane C.R."/>
            <person name="Clarkson J.P."/>
            <person name="Harrison R.J."/>
        </authorList>
    </citation>
    <scope>NUCLEOTIDE SEQUENCE</scope>
    <source>
        <strain evidence="1">FERA 1164</strain>
    </source>
</reference>
<evidence type="ECO:0000313" key="1">
    <source>
        <dbReference type="EMBL" id="RYN21705.1"/>
    </source>
</evidence>
<comment type="caution">
    <text evidence="2">The sequence shown here is derived from an EMBL/GenBank/DDBJ whole genome shotgun (WGS) entry which is preliminary data.</text>
</comment>
<gene>
    <name evidence="2" type="ORF">AA0114_g6950</name>
    <name evidence="1" type="ORF">AA0115_g9619</name>
</gene>
<dbReference type="AlphaFoldDB" id="A0A4Q4MEJ7"/>
<evidence type="ECO:0000313" key="2">
    <source>
        <dbReference type="EMBL" id="RYN48661.1"/>
    </source>
</evidence>
<organism evidence="2 3">
    <name type="scientific">Alternaria tenuissima</name>
    <dbReference type="NCBI Taxonomy" id="119927"/>
    <lineage>
        <taxon>Eukaryota</taxon>
        <taxon>Fungi</taxon>
        <taxon>Dikarya</taxon>
        <taxon>Ascomycota</taxon>
        <taxon>Pezizomycotina</taxon>
        <taxon>Dothideomycetes</taxon>
        <taxon>Pleosporomycetidae</taxon>
        <taxon>Pleosporales</taxon>
        <taxon>Pleosporineae</taxon>
        <taxon>Pleosporaceae</taxon>
        <taxon>Alternaria</taxon>
        <taxon>Alternaria sect. Alternaria</taxon>
        <taxon>Alternaria alternata complex</taxon>
    </lineage>
</organism>
<reference evidence="2" key="3">
    <citation type="journal article" date="2019" name="J. ISSAAS">
        <title>Genomics, evolutionary history and diagnostics of the Alternaria alternata species group including apple and Asian pear pathotypes.</title>
        <authorList>
            <person name="Armitage A.D."/>
            <person name="Cockerton H.M."/>
            <person name="Sreenivasaprasad S."/>
            <person name="Woodhall J."/>
            <person name="Lane C."/>
            <person name="Harrison R.J."/>
            <person name="Clarkson J.P."/>
        </authorList>
    </citation>
    <scope>NUCLEOTIDE SEQUENCE</scope>
    <source>
        <strain evidence="2">FERA 1082</strain>
    </source>
</reference>
<accession>A0A4Q4MEJ7</accession>
<protein>
    <submittedName>
        <fullName evidence="2">Uncharacterized protein</fullName>
    </submittedName>
</protein>
<sequence length="50" mass="5145">MKFACSVASAAASLASLSASRWCQARLCESTGNWEEAAGDSAGVSVCHYC</sequence>
<dbReference type="EMBL" id="PDXA01000022">
    <property type="protein sequence ID" value="RYN48661.1"/>
    <property type="molecule type" value="Genomic_DNA"/>
</dbReference>
<reference evidence="1 3" key="2">
    <citation type="journal article" date="2019" name="bioRxiv">
        <title>Genomics, evolutionary history and diagnostics of the Alternaria alternata species group including apple and Asian pear pathotypes.</title>
        <authorList>
            <person name="Armitage A.D."/>
            <person name="Cockerton H.M."/>
            <person name="Sreenivasaprasad S."/>
            <person name="Woodhall J.W."/>
            <person name="Lane C.R."/>
            <person name="Harrison R.J."/>
            <person name="Clarkson J.P."/>
        </authorList>
    </citation>
    <scope>NUCLEOTIDE SEQUENCE [LARGE SCALE GENOMIC DNA]</scope>
    <source>
        <strain evidence="3">FERA 1082</strain>
        <strain evidence="1">FERA 1164</strain>
    </source>
</reference>
<dbReference type="Proteomes" id="UP000292340">
    <property type="component" value="Unassembled WGS sequence"/>
</dbReference>
<dbReference type="Proteomes" id="UP000292402">
    <property type="component" value="Unassembled WGS sequence"/>
</dbReference>